<comment type="caution">
    <text evidence="3">The sequence shown here is derived from an EMBL/GenBank/DDBJ whole genome shotgun (WGS) entry which is preliminary data.</text>
</comment>
<evidence type="ECO:0000313" key="3">
    <source>
        <dbReference type="EMBL" id="MEX3596119.1"/>
    </source>
</evidence>
<proteinExistence type="predicted"/>
<evidence type="ECO:0000256" key="1">
    <source>
        <dbReference type="ARBA" id="ARBA00022679"/>
    </source>
</evidence>
<keyword evidence="3" id="KW-0489">Methyltransferase</keyword>
<dbReference type="Pfam" id="PF13649">
    <property type="entry name" value="Methyltransf_25"/>
    <property type="match status" value="1"/>
</dbReference>
<dbReference type="Proteomes" id="UP001558481">
    <property type="component" value="Unassembled WGS sequence"/>
</dbReference>
<dbReference type="CDD" id="cd02440">
    <property type="entry name" value="AdoMet_MTases"/>
    <property type="match status" value="1"/>
</dbReference>
<organism evidence="3 4">
    <name type="scientific">Kocuria carniphila</name>
    <dbReference type="NCBI Taxonomy" id="262208"/>
    <lineage>
        <taxon>Bacteria</taxon>
        <taxon>Bacillati</taxon>
        <taxon>Actinomycetota</taxon>
        <taxon>Actinomycetes</taxon>
        <taxon>Micrococcales</taxon>
        <taxon>Micrococcaceae</taxon>
        <taxon>Kocuria</taxon>
    </lineage>
</organism>
<protein>
    <submittedName>
        <fullName evidence="3">Class I SAM-dependent methyltransferase</fullName>
        <ecNumber evidence="3">2.1.1.-</ecNumber>
    </submittedName>
</protein>
<dbReference type="GO" id="GO:0032259">
    <property type="term" value="P:methylation"/>
    <property type="evidence" value="ECO:0007669"/>
    <property type="project" value="UniProtKB-KW"/>
</dbReference>
<dbReference type="GO" id="GO:0008168">
    <property type="term" value="F:methyltransferase activity"/>
    <property type="evidence" value="ECO:0007669"/>
    <property type="project" value="UniProtKB-KW"/>
</dbReference>
<dbReference type="EC" id="2.1.1.-" evidence="3"/>
<dbReference type="InterPro" id="IPR029063">
    <property type="entry name" value="SAM-dependent_MTases_sf"/>
</dbReference>
<dbReference type="RefSeq" id="WP_368630152.1">
    <property type="nucleotide sequence ID" value="NZ_JAYWLU010000027.1"/>
</dbReference>
<name>A0ABV3V5T4_9MICC</name>
<accession>A0ABV3V5T4</accession>
<sequence>MNNKYADEPNVYAPDSLDAYHSIAQALSPGIGLVSWVQRTHPDLTGLKVLDLGAGTGVSSTAFSQAGAHVTAVDASRESLEFIRSVDQGDKVRTVCADFRDMDPAELFDIVVLSRNTFFSAIKQEDKIGLLRTIRSSLSSDGTAYLDCTDPYEFLKQDGSATSVSYPLGKNTILTTTQFADRTTQSIMTLYMLNSPQGIYSFHENAQWCTLQEIQLLTKNVGLQISRVFGSYAGELYGSNSREMMVEIKLDK</sequence>
<evidence type="ECO:0000313" key="4">
    <source>
        <dbReference type="Proteomes" id="UP001558481"/>
    </source>
</evidence>
<evidence type="ECO:0000259" key="2">
    <source>
        <dbReference type="Pfam" id="PF13649"/>
    </source>
</evidence>
<gene>
    <name evidence="3" type="ORF">VVR66_15505</name>
</gene>
<keyword evidence="1 3" id="KW-0808">Transferase</keyword>
<dbReference type="InterPro" id="IPR041698">
    <property type="entry name" value="Methyltransf_25"/>
</dbReference>
<reference evidence="3 4" key="1">
    <citation type="journal article" date="2024" name="Fungal Genet. Biol.">
        <title>The porcine skin microbiome exhibits broad fungal antagonism.</title>
        <authorList>
            <person name="De La Cruz K.F."/>
            <person name="Townsend E.C."/>
            <person name="Alex Cheong J.Z."/>
            <person name="Salamzade R."/>
            <person name="Liu A."/>
            <person name="Sandstrom S."/>
            <person name="Davila E."/>
            <person name="Huang L."/>
            <person name="Xu K.H."/>
            <person name="Wu S.Y."/>
            <person name="Meudt J.J."/>
            <person name="Shanmuganayagam D."/>
            <person name="Gibson A.L.F."/>
            <person name="Kalan L.R."/>
        </authorList>
    </citation>
    <scope>NUCLEOTIDE SEQUENCE [LARGE SCALE GENOMIC DNA]</scope>
    <source>
        <strain evidence="3 4">LK2625</strain>
    </source>
</reference>
<dbReference type="SUPFAM" id="SSF53335">
    <property type="entry name" value="S-adenosyl-L-methionine-dependent methyltransferases"/>
    <property type="match status" value="1"/>
</dbReference>
<dbReference type="PANTHER" id="PTHR43861">
    <property type="entry name" value="TRANS-ACONITATE 2-METHYLTRANSFERASE-RELATED"/>
    <property type="match status" value="1"/>
</dbReference>
<dbReference type="EMBL" id="JAYWLU010000027">
    <property type="protein sequence ID" value="MEX3596119.1"/>
    <property type="molecule type" value="Genomic_DNA"/>
</dbReference>
<keyword evidence="4" id="KW-1185">Reference proteome</keyword>
<feature type="domain" description="Methyltransferase" evidence="2">
    <location>
        <begin position="49"/>
        <end position="142"/>
    </location>
</feature>
<dbReference type="Gene3D" id="3.40.50.150">
    <property type="entry name" value="Vaccinia Virus protein VP39"/>
    <property type="match status" value="1"/>
</dbReference>
<dbReference type="PANTHER" id="PTHR43861:SF3">
    <property type="entry name" value="PUTATIVE (AFU_ORTHOLOGUE AFUA_2G14390)-RELATED"/>
    <property type="match status" value="1"/>
</dbReference>